<reference evidence="2" key="1">
    <citation type="submission" date="2014-10" db="EMBL/GenBank/DDBJ databases">
        <authorList>
            <person name="King R."/>
        </authorList>
    </citation>
    <scope>NUCLEOTIDE SEQUENCE [LARGE SCALE GENOMIC DNA]</scope>
    <source>
        <strain evidence="2">A3/5</strain>
    </source>
</reference>
<name>A0A2L2SMP6_9HYPO</name>
<sequence length="66" mass="7729">MHPAYTLYIGLGAQVTEWKNDVYDTINRALTEPTDLQIQVDEKKPLIIEKRVEEGRGLEKQWTEKK</sequence>
<dbReference type="AlphaFoldDB" id="A0A2L2SMP6"/>
<evidence type="ECO:0000313" key="2">
    <source>
        <dbReference type="Proteomes" id="UP000245910"/>
    </source>
</evidence>
<accession>A0A2L2SMP6</accession>
<dbReference type="Proteomes" id="UP000245910">
    <property type="component" value="Chromosome IIII"/>
</dbReference>
<dbReference type="EMBL" id="LN649232">
    <property type="protein sequence ID" value="CEI38526.1"/>
    <property type="molecule type" value="Genomic_DNA"/>
</dbReference>
<dbReference type="OrthoDB" id="5004227at2759"/>
<evidence type="ECO:0000313" key="1">
    <source>
        <dbReference type="EMBL" id="CEI38526.1"/>
    </source>
</evidence>
<organism evidence="1 2">
    <name type="scientific">Fusarium venenatum</name>
    <dbReference type="NCBI Taxonomy" id="56646"/>
    <lineage>
        <taxon>Eukaryota</taxon>
        <taxon>Fungi</taxon>
        <taxon>Dikarya</taxon>
        <taxon>Ascomycota</taxon>
        <taxon>Pezizomycotina</taxon>
        <taxon>Sordariomycetes</taxon>
        <taxon>Hypocreomycetidae</taxon>
        <taxon>Hypocreales</taxon>
        <taxon>Nectriaceae</taxon>
        <taxon>Fusarium</taxon>
    </lineage>
</organism>
<proteinExistence type="predicted"/>
<protein>
    <submittedName>
        <fullName evidence="1">Uncharacterized protein</fullName>
    </submittedName>
</protein>
<keyword evidence="2" id="KW-1185">Reference proteome</keyword>